<reference evidence="2" key="1">
    <citation type="submission" date="2018-06" db="EMBL/GenBank/DDBJ databases">
        <title>Genome assembly of Danube salmon.</title>
        <authorList>
            <person name="Macqueen D.J."/>
            <person name="Gundappa M.K."/>
        </authorList>
    </citation>
    <scope>NUCLEOTIDE SEQUENCE [LARGE SCALE GENOMIC DNA]</scope>
</reference>
<dbReference type="InterPro" id="IPR053282">
    <property type="entry name" value="RGS_domain-containing"/>
</dbReference>
<accession>A0A4W5K8B6</accession>
<reference evidence="1" key="2">
    <citation type="submission" date="2025-08" db="UniProtKB">
        <authorList>
            <consortium name="Ensembl"/>
        </authorList>
    </citation>
    <scope>IDENTIFICATION</scope>
</reference>
<name>A0A4W5K8B6_9TELE</name>
<dbReference type="PANTHER" id="PTHR47079:SF1">
    <property type="entry name" value="REGULATOR OF G-PROTEIN SIGNALING PROTEIN-LIKE"/>
    <property type="match status" value="1"/>
</dbReference>
<dbReference type="Proteomes" id="UP000314982">
    <property type="component" value="Unassembled WGS sequence"/>
</dbReference>
<dbReference type="STRING" id="62062.ENSHHUP00000013508"/>
<dbReference type="AlphaFoldDB" id="A0A4W5K8B6"/>
<organism evidence="1 2">
    <name type="scientific">Hucho hucho</name>
    <name type="common">huchen</name>
    <dbReference type="NCBI Taxonomy" id="62062"/>
    <lineage>
        <taxon>Eukaryota</taxon>
        <taxon>Metazoa</taxon>
        <taxon>Chordata</taxon>
        <taxon>Craniata</taxon>
        <taxon>Vertebrata</taxon>
        <taxon>Euteleostomi</taxon>
        <taxon>Actinopterygii</taxon>
        <taxon>Neopterygii</taxon>
        <taxon>Teleostei</taxon>
        <taxon>Protacanthopterygii</taxon>
        <taxon>Salmoniformes</taxon>
        <taxon>Salmonidae</taxon>
        <taxon>Salmoninae</taxon>
        <taxon>Hucho</taxon>
    </lineage>
</organism>
<evidence type="ECO:0000313" key="1">
    <source>
        <dbReference type="Ensembl" id="ENSHHUP00000013508.1"/>
    </source>
</evidence>
<proteinExistence type="predicted"/>
<reference evidence="1" key="3">
    <citation type="submission" date="2025-09" db="UniProtKB">
        <authorList>
            <consortium name="Ensembl"/>
        </authorList>
    </citation>
    <scope>IDENTIFICATION</scope>
</reference>
<protein>
    <submittedName>
        <fullName evidence="1">Uncharacterized protein</fullName>
    </submittedName>
</protein>
<dbReference type="PANTHER" id="PTHR47079">
    <property type="entry name" value="REGULATOR OF G-PROTEIN SIGNALING PROTEIN-LIKE"/>
    <property type="match status" value="1"/>
</dbReference>
<evidence type="ECO:0000313" key="2">
    <source>
        <dbReference type="Proteomes" id="UP000314982"/>
    </source>
</evidence>
<dbReference type="Ensembl" id="ENSHHUT00000013946.1">
    <property type="protein sequence ID" value="ENSHHUP00000013508.1"/>
    <property type="gene ID" value="ENSHHUG00000008316.1"/>
</dbReference>
<sequence>TFVYGVFLGGQCDKALADLFKDDVFVDFFNTFLNLPVFGQTPLCVLSENKWYLCPEIPRIQDVRRGGFLVWLSVHRLTHFKQTELYNYYSLCKEFLQFSSCEAKGQDLNTSISNFSV</sequence>
<keyword evidence="2" id="KW-1185">Reference proteome</keyword>